<proteinExistence type="predicted"/>
<evidence type="ECO:0000256" key="1">
    <source>
        <dbReference type="SAM" id="SignalP"/>
    </source>
</evidence>
<feature type="chain" id="PRO_5012172510" description="DUF4773 domain-containing protein" evidence="1">
    <location>
        <begin position="23"/>
        <end position="189"/>
    </location>
</feature>
<keyword evidence="4" id="KW-1185">Reference proteome</keyword>
<reference evidence="3 4" key="1">
    <citation type="journal article" date="2017" name="Curr. Biol.">
        <title>The Evolution of Venom by Co-option of Single-Copy Genes.</title>
        <authorList>
            <person name="Martinson E.O."/>
            <person name="Mrinalini"/>
            <person name="Kelkar Y.D."/>
            <person name="Chang C.H."/>
            <person name="Werren J.H."/>
        </authorList>
    </citation>
    <scope>NUCLEOTIDE SEQUENCE [LARGE SCALE GENOMIC DNA]</scope>
    <source>
        <strain evidence="3 4">Alberta</strain>
        <tissue evidence="3">Whole body</tissue>
    </source>
</reference>
<dbReference type="InterPro" id="IPR031941">
    <property type="entry name" value="DUF4773"/>
</dbReference>
<dbReference type="PANTHER" id="PTHR36299:SF2">
    <property type="entry name" value="DUF4773 DOMAIN-CONTAINING PROTEIN"/>
    <property type="match status" value="1"/>
</dbReference>
<gene>
    <name evidence="3" type="ORF">TSAR_015752</name>
</gene>
<dbReference type="PANTHER" id="PTHR36299">
    <property type="entry name" value="AGAP008005-PA"/>
    <property type="match status" value="1"/>
</dbReference>
<feature type="domain" description="DUF4773" evidence="2">
    <location>
        <begin position="40"/>
        <end position="152"/>
    </location>
</feature>
<comment type="caution">
    <text evidence="3">The sequence shown here is derived from an EMBL/GenBank/DDBJ whole genome shotgun (WGS) entry which is preliminary data.</text>
</comment>
<dbReference type="Pfam" id="PF15998">
    <property type="entry name" value="DUF4773"/>
    <property type="match status" value="1"/>
</dbReference>
<evidence type="ECO:0000259" key="2">
    <source>
        <dbReference type="Pfam" id="PF15998"/>
    </source>
</evidence>
<dbReference type="Proteomes" id="UP000215335">
    <property type="component" value="Unassembled WGS sequence"/>
</dbReference>
<dbReference type="OrthoDB" id="5952164at2759"/>
<dbReference type="PROSITE" id="PS51257">
    <property type="entry name" value="PROKAR_LIPOPROTEIN"/>
    <property type="match status" value="1"/>
</dbReference>
<keyword evidence="1" id="KW-0732">Signal</keyword>
<evidence type="ECO:0000313" key="3">
    <source>
        <dbReference type="EMBL" id="OXU20019.1"/>
    </source>
</evidence>
<organism evidence="3 4">
    <name type="scientific">Trichomalopsis sarcophagae</name>
    <dbReference type="NCBI Taxonomy" id="543379"/>
    <lineage>
        <taxon>Eukaryota</taxon>
        <taxon>Metazoa</taxon>
        <taxon>Ecdysozoa</taxon>
        <taxon>Arthropoda</taxon>
        <taxon>Hexapoda</taxon>
        <taxon>Insecta</taxon>
        <taxon>Pterygota</taxon>
        <taxon>Neoptera</taxon>
        <taxon>Endopterygota</taxon>
        <taxon>Hymenoptera</taxon>
        <taxon>Apocrita</taxon>
        <taxon>Proctotrupomorpha</taxon>
        <taxon>Chalcidoidea</taxon>
        <taxon>Pteromalidae</taxon>
        <taxon>Pteromalinae</taxon>
        <taxon>Trichomalopsis</taxon>
    </lineage>
</organism>
<protein>
    <recommendedName>
        <fullName evidence="2">DUF4773 domain-containing protein</fullName>
    </recommendedName>
</protein>
<dbReference type="AlphaFoldDB" id="A0A232ENR9"/>
<evidence type="ECO:0000313" key="4">
    <source>
        <dbReference type="Proteomes" id="UP000215335"/>
    </source>
</evidence>
<name>A0A232ENR9_9HYME</name>
<accession>A0A232ENR9</accession>
<feature type="signal peptide" evidence="1">
    <location>
        <begin position="1"/>
        <end position="22"/>
    </location>
</feature>
<sequence>MKHSLIVLGTIFLSCLIFCVAAEQFFLYAYEHIFLDDKHCECIEYDCGCCTNLQVENILDGNLCSNFSYLPEEYGISVTITYNGVDIFNETISAKNPPALCVIHFDKLHMEICLRFYHLDVKNKCFSGCAEFEISFFKILPLKKIKLGCFGCETQQSLSTKIQSAFNEAVDYLRYQSKHNEEEPKVVLI</sequence>
<dbReference type="EMBL" id="NNAY01003073">
    <property type="protein sequence ID" value="OXU20019.1"/>
    <property type="molecule type" value="Genomic_DNA"/>
</dbReference>